<evidence type="ECO:0000313" key="3">
    <source>
        <dbReference type="Proteomes" id="UP001333710"/>
    </source>
</evidence>
<keyword evidence="1" id="KW-0732">Signal</keyword>
<organism evidence="2 3">
    <name type="scientific">Planctobacterium marinum</name>
    <dbReference type="NCBI Taxonomy" id="1631968"/>
    <lineage>
        <taxon>Bacteria</taxon>
        <taxon>Pseudomonadati</taxon>
        <taxon>Pseudomonadota</taxon>
        <taxon>Gammaproteobacteria</taxon>
        <taxon>Alteromonadales</taxon>
        <taxon>Alteromonadaceae</taxon>
        <taxon>Planctobacterium</taxon>
    </lineage>
</organism>
<dbReference type="SUPFAM" id="SSF53850">
    <property type="entry name" value="Periplasmic binding protein-like II"/>
    <property type="match status" value="1"/>
</dbReference>
<sequence length="147" mass="16208">MRILRGLLLLLALLPSAMFAQGERAQWLVVVSAQSSVAQLSQKQVMGLFLGRAKFLPDGDRVKALDHPLESENRAEFYQALTGKNISDIDAYWARLKYSGRANPPVPIESSEQIIQLLSREAGIIAYLPATYSAVLKERGITPVLSI</sequence>
<feature type="chain" id="PRO_5041267965" description="Phosphate ABC transporter substrate-binding protein" evidence="1">
    <location>
        <begin position="21"/>
        <end position="147"/>
    </location>
</feature>
<keyword evidence="3" id="KW-1185">Reference proteome</keyword>
<protein>
    <recommendedName>
        <fullName evidence="4">Phosphate ABC transporter substrate-binding protein</fullName>
    </recommendedName>
</protein>
<dbReference type="KEGG" id="pmaw:MACH26_26380"/>
<reference evidence="2" key="1">
    <citation type="submission" date="2023-01" db="EMBL/GenBank/DDBJ databases">
        <title>Complete genome sequence of Planctobacterium marinum strain Dej080120_11.</title>
        <authorList>
            <person name="Ueki S."/>
            <person name="Maruyama F."/>
        </authorList>
    </citation>
    <scope>NUCLEOTIDE SEQUENCE</scope>
    <source>
        <strain evidence="2">Dej080120_11</strain>
    </source>
</reference>
<evidence type="ECO:0000256" key="1">
    <source>
        <dbReference type="SAM" id="SignalP"/>
    </source>
</evidence>
<evidence type="ECO:0000313" key="2">
    <source>
        <dbReference type="EMBL" id="BDX07117.1"/>
    </source>
</evidence>
<name>A0AA48HP75_9ALTE</name>
<dbReference type="Proteomes" id="UP001333710">
    <property type="component" value="Chromosome"/>
</dbReference>
<feature type="signal peptide" evidence="1">
    <location>
        <begin position="1"/>
        <end position="20"/>
    </location>
</feature>
<proteinExistence type="predicted"/>
<dbReference type="EMBL" id="AP027272">
    <property type="protein sequence ID" value="BDX07117.1"/>
    <property type="molecule type" value="Genomic_DNA"/>
</dbReference>
<evidence type="ECO:0008006" key="4">
    <source>
        <dbReference type="Google" id="ProtNLM"/>
    </source>
</evidence>
<dbReference type="RefSeq" id="WP_338293106.1">
    <property type="nucleotide sequence ID" value="NZ_AP027272.1"/>
</dbReference>
<gene>
    <name evidence="2" type="ORF">MACH26_26380</name>
</gene>
<dbReference type="AlphaFoldDB" id="A0AA48HP75"/>
<accession>A0AA48HP75</accession>